<dbReference type="PANTHER" id="PTHR22896:SF0">
    <property type="entry name" value="CYCLIN N-TERMINAL DOMAIN-CONTAINING PROTEIN"/>
    <property type="match status" value="1"/>
</dbReference>
<sequence length="347" mass="39677">MRETNKLKSCGLIANRRSSLNIPQSTCSGDGKALYSSPLIIPNVIRTVSCYGNIPCTGNCPPPFSLDSDNCTSSPIESKKYTEKIKKPKNPNEAEYIQKAMDFLTGIETNNEIDIQMRVSLAPGDTNFEGLREESGVLVWKSHSGKIHKSYSYCLRANDNNFHRSPQIDLSDAPNVVRNSPLKVNLNEEFRERYPFLDDKLTLSKIANLKEKLIIKVCKELDVEAFTVAVAWSYFQRLLGMNVITKANRKLYAAICVLLSYKFNEEINFVKMKALIHALRLADKNDILQSKSIAKYEFEVYSYLKFSMMVPVEEFEDNFHYILKRIHTSPKKYLKNSLEFSGLRHPF</sequence>
<protein>
    <recommendedName>
        <fullName evidence="1">Cyclin N-terminal domain-containing protein</fullName>
    </recommendedName>
</protein>
<dbReference type="InterPro" id="IPR036915">
    <property type="entry name" value="Cyclin-like_sf"/>
</dbReference>
<evidence type="ECO:0000313" key="3">
    <source>
        <dbReference type="Proteomes" id="UP001162131"/>
    </source>
</evidence>
<gene>
    <name evidence="2" type="ORF">BSTOLATCC_MIC14594</name>
</gene>
<dbReference type="EMBL" id="CAJZBQ010000014">
    <property type="protein sequence ID" value="CAG9315850.1"/>
    <property type="molecule type" value="Genomic_DNA"/>
</dbReference>
<reference evidence="2" key="1">
    <citation type="submission" date="2021-09" db="EMBL/GenBank/DDBJ databases">
        <authorList>
            <consortium name="AG Swart"/>
            <person name="Singh M."/>
            <person name="Singh A."/>
            <person name="Seah K."/>
            <person name="Emmerich C."/>
        </authorList>
    </citation>
    <scope>NUCLEOTIDE SEQUENCE</scope>
    <source>
        <strain evidence="2">ATCC30299</strain>
    </source>
</reference>
<evidence type="ECO:0000313" key="2">
    <source>
        <dbReference type="EMBL" id="CAG9315850.1"/>
    </source>
</evidence>
<proteinExistence type="predicted"/>
<dbReference type="SUPFAM" id="SSF47954">
    <property type="entry name" value="Cyclin-like"/>
    <property type="match status" value="1"/>
</dbReference>
<dbReference type="Pfam" id="PF00134">
    <property type="entry name" value="Cyclin_N"/>
    <property type="match status" value="1"/>
</dbReference>
<dbReference type="InterPro" id="IPR006671">
    <property type="entry name" value="Cyclin_N"/>
</dbReference>
<dbReference type="Proteomes" id="UP001162131">
    <property type="component" value="Unassembled WGS sequence"/>
</dbReference>
<dbReference type="GO" id="GO:0051726">
    <property type="term" value="P:regulation of cell cycle"/>
    <property type="evidence" value="ECO:0007669"/>
    <property type="project" value="InterPro"/>
</dbReference>
<comment type="caution">
    <text evidence="2">The sequence shown here is derived from an EMBL/GenBank/DDBJ whole genome shotgun (WGS) entry which is preliminary data.</text>
</comment>
<feature type="domain" description="Cyclin N-terminal" evidence="1">
    <location>
        <begin position="212"/>
        <end position="308"/>
    </location>
</feature>
<accession>A0AAU9IVY3</accession>
<organism evidence="2 3">
    <name type="scientific">Blepharisma stoltei</name>
    <dbReference type="NCBI Taxonomy" id="1481888"/>
    <lineage>
        <taxon>Eukaryota</taxon>
        <taxon>Sar</taxon>
        <taxon>Alveolata</taxon>
        <taxon>Ciliophora</taxon>
        <taxon>Postciliodesmatophora</taxon>
        <taxon>Heterotrichea</taxon>
        <taxon>Heterotrichida</taxon>
        <taxon>Blepharismidae</taxon>
        <taxon>Blepharisma</taxon>
    </lineage>
</organism>
<dbReference type="InterPro" id="IPR012388">
    <property type="entry name" value="CABLES1/2"/>
</dbReference>
<evidence type="ECO:0000259" key="1">
    <source>
        <dbReference type="Pfam" id="PF00134"/>
    </source>
</evidence>
<keyword evidence="3" id="KW-1185">Reference proteome</keyword>
<name>A0AAU9IVY3_9CILI</name>
<dbReference type="PANTHER" id="PTHR22896">
    <property type="entry name" value="CDK5 AND ABL1 ENZYME SUBSTRATE 1"/>
    <property type="match status" value="1"/>
</dbReference>
<dbReference type="AlphaFoldDB" id="A0AAU9IVY3"/>
<dbReference type="Gene3D" id="1.10.472.10">
    <property type="entry name" value="Cyclin-like"/>
    <property type="match status" value="1"/>
</dbReference>